<dbReference type="InterPro" id="IPR008979">
    <property type="entry name" value="Galactose-bd-like_sf"/>
</dbReference>
<dbReference type="InterPro" id="IPR013783">
    <property type="entry name" value="Ig-like_fold"/>
</dbReference>
<evidence type="ECO:0000256" key="2">
    <source>
        <dbReference type="ARBA" id="ARBA00022801"/>
    </source>
</evidence>
<evidence type="ECO:0000259" key="6">
    <source>
        <dbReference type="Pfam" id="PF02837"/>
    </source>
</evidence>
<comment type="similarity">
    <text evidence="1">Belongs to the glycosyl hydrolase 2 family.</text>
</comment>
<feature type="domain" description="Glycosyl hydrolases family 2 sugar binding" evidence="6">
    <location>
        <begin position="126"/>
        <end position="232"/>
    </location>
</feature>
<feature type="region of interest" description="Disordered" evidence="4">
    <location>
        <begin position="781"/>
        <end position="817"/>
    </location>
</feature>
<dbReference type="InterPro" id="IPR032311">
    <property type="entry name" value="DUF4982"/>
</dbReference>
<gene>
    <name evidence="9" type="ORF">E5A74_03435</name>
</gene>
<dbReference type="InterPro" id="IPR051913">
    <property type="entry name" value="GH2_Domain-Containing"/>
</dbReference>
<feature type="domain" description="Glycoside hydrolase family 2 immunoglobulin-like beta-sandwich" evidence="5">
    <location>
        <begin position="264"/>
        <end position="359"/>
    </location>
</feature>
<organism evidence="9 10">
    <name type="scientific">Sphingomonas naasensis</name>
    <dbReference type="NCBI Taxonomy" id="1344951"/>
    <lineage>
        <taxon>Bacteria</taxon>
        <taxon>Pseudomonadati</taxon>
        <taxon>Pseudomonadota</taxon>
        <taxon>Alphaproteobacteria</taxon>
        <taxon>Sphingomonadales</taxon>
        <taxon>Sphingomonadaceae</taxon>
        <taxon>Sphingomonas</taxon>
    </lineage>
</organism>
<comment type="caution">
    <text evidence="9">The sequence shown here is derived from an EMBL/GenBank/DDBJ whole genome shotgun (WGS) entry which is preliminary data.</text>
</comment>
<evidence type="ECO:0000259" key="5">
    <source>
        <dbReference type="Pfam" id="PF00703"/>
    </source>
</evidence>
<dbReference type="AlphaFoldDB" id="A0A4V3QXF0"/>
<dbReference type="Gene3D" id="2.60.120.260">
    <property type="entry name" value="Galactose-binding domain-like"/>
    <property type="match status" value="2"/>
</dbReference>
<dbReference type="GO" id="GO:0004553">
    <property type="term" value="F:hydrolase activity, hydrolyzing O-glycosyl compounds"/>
    <property type="evidence" value="ECO:0007669"/>
    <property type="project" value="InterPro"/>
</dbReference>
<dbReference type="SUPFAM" id="SSF49303">
    <property type="entry name" value="beta-Galactosidase/glucuronidase domain"/>
    <property type="match status" value="1"/>
</dbReference>
<keyword evidence="2" id="KW-0378">Hydrolase</keyword>
<evidence type="ECO:0000256" key="3">
    <source>
        <dbReference type="ARBA" id="ARBA00023295"/>
    </source>
</evidence>
<dbReference type="Pfam" id="PF16355">
    <property type="entry name" value="DUF4982"/>
    <property type="match status" value="1"/>
</dbReference>
<keyword evidence="3" id="KW-0326">Glycosidase</keyword>
<dbReference type="PANTHER" id="PTHR42732:SF1">
    <property type="entry name" value="BETA-MANNOSIDASE"/>
    <property type="match status" value="1"/>
</dbReference>
<dbReference type="Pfam" id="PF18565">
    <property type="entry name" value="Glyco_hydro2_C5"/>
    <property type="match status" value="1"/>
</dbReference>
<feature type="domain" description="Glycoside hydrolase family 2" evidence="8">
    <location>
        <begin position="743"/>
        <end position="783"/>
    </location>
</feature>
<proteinExistence type="inferred from homology"/>
<dbReference type="GO" id="GO:0005975">
    <property type="term" value="P:carbohydrate metabolic process"/>
    <property type="evidence" value="ECO:0007669"/>
    <property type="project" value="InterPro"/>
</dbReference>
<dbReference type="Pfam" id="PF00703">
    <property type="entry name" value="Glyco_hydro_2"/>
    <property type="match status" value="1"/>
</dbReference>
<evidence type="ECO:0000313" key="10">
    <source>
        <dbReference type="Proteomes" id="UP000309848"/>
    </source>
</evidence>
<feature type="region of interest" description="Disordered" evidence="4">
    <location>
        <begin position="883"/>
        <end position="902"/>
    </location>
</feature>
<dbReference type="SUPFAM" id="SSF51445">
    <property type="entry name" value="(Trans)glycosidases"/>
    <property type="match status" value="1"/>
</dbReference>
<evidence type="ECO:0000313" key="9">
    <source>
        <dbReference type="EMBL" id="TGX46222.1"/>
    </source>
</evidence>
<dbReference type="InterPro" id="IPR006102">
    <property type="entry name" value="Ig-like_GH2"/>
</dbReference>
<dbReference type="InterPro" id="IPR006104">
    <property type="entry name" value="Glyco_hydro_2_N"/>
</dbReference>
<dbReference type="InterPro" id="IPR017853">
    <property type="entry name" value="GH"/>
</dbReference>
<dbReference type="Gene3D" id="2.60.40.10">
    <property type="entry name" value="Immunoglobulins"/>
    <property type="match status" value="3"/>
</dbReference>
<sequence>MRESSREWLDHFCPHIVVFVQIVERWDAWARASLSRAGGEGPLRAPSLALAALLTVAGGPAPAHDASTMVSSPRRTWNLNPEWRMAIGEQPGAEREGFDDRGWNRVTLPNAFNEKQAFARDIKALSTGITWYRKRILLPAGAAGGRALLEFEGVRQAAEVWVNGKSVALSESGAMAFGADISAALKPGENLIAVRVDNDWKYKERATGSGFQWNNDNFNVNYGGITKNVRLHLTGPVYQTLPLQAGLGTSGQYVWADGFDLARRSATVHAETEVRNAGAAARQIGFRIELRDPAGKIVAKFDGAAATLAPGETRILAAAARVAGLHWWSWGYGYLYTVTTSLTENGKVIDSVDTRTGFRQTKFADGMVTLNGRVLQMHGYAQRTSNEWPAVGVSVPPWISDFSNALMVESGGNLVRWMHITPSKQDVESADRVGLIEAMPAGDAESDTTGRRWEQRKEQMQAAIVYNRNNPSILFYEGGNESISEAHMAELKAIRDRWDPHGGRAIGSREMLDSKIAEYGGEMLYINKSAKHPMWAMEYSRDEGARLYQDALTPPFHKDAPDYNRNQDSHAIEDVKRWWDYYRVRPGTGKRVSSGGVNIIFSDSNTHFRGDNNYRRSGEVDAVRLPKEGFYAHKVMWSDWVDSVTPATHIIGHWNYAAGTRKDVTVVSNGASVELFLGGRSLGKGTRSSGFLFSWKDVQWAPGTLRAVATHADGRTSVHRLETTGAPAALRLTPHLSPRGFVMDGADLALVDVEVVDAKGRRVPTANQRVAFTLDGPAEWRGGIAQGDSSGTPRAATASGPAEPAKPAGADQTTQYAGTARGEDNYILARTLPVEAGINRVLLRAGTAKGMVRVTATAPGLKTVTLAIPTILPKAARGGLSGDFPEDHQPGLLTRGPTPSGPSFRMTRTTALPASVAAGSNAAEAGRSIDDNELSRWTSDGRPDTAWIEYRFDAPLTLSELDLKLVGWRSRSYPLRLTLDGRVIWEGQTERQLGYANIAFAPATGRVLRIQQIGQVEDRDGFGKIVELDTARKAGDTGADAVPPGWRLGIVEVDFHGPVAGGTR</sequence>
<dbReference type="Proteomes" id="UP000309848">
    <property type="component" value="Unassembled WGS sequence"/>
</dbReference>
<name>A0A4V3QXF0_9SPHN</name>
<accession>A0A4V3QXF0</accession>
<protein>
    <submittedName>
        <fullName evidence="9">DUF4982 domain-containing protein</fullName>
    </submittedName>
</protein>
<dbReference type="EMBL" id="SRXU01000001">
    <property type="protein sequence ID" value="TGX46222.1"/>
    <property type="molecule type" value="Genomic_DNA"/>
</dbReference>
<dbReference type="Gene3D" id="3.20.20.80">
    <property type="entry name" value="Glycosidases"/>
    <property type="match status" value="1"/>
</dbReference>
<evidence type="ECO:0000259" key="8">
    <source>
        <dbReference type="Pfam" id="PF18565"/>
    </source>
</evidence>
<evidence type="ECO:0000256" key="1">
    <source>
        <dbReference type="ARBA" id="ARBA00007401"/>
    </source>
</evidence>
<dbReference type="InterPro" id="IPR040605">
    <property type="entry name" value="Glyco_hydro2_dom5"/>
</dbReference>
<dbReference type="InterPro" id="IPR036156">
    <property type="entry name" value="Beta-gal/glucu_dom_sf"/>
</dbReference>
<dbReference type="Pfam" id="PF02837">
    <property type="entry name" value="Glyco_hydro_2_N"/>
    <property type="match status" value="1"/>
</dbReference>
<keyword evidence="10" id="KW-1185">Reference proteome</keyword>
<evidence type="ECO:0000256" key="4">
    <source>
        <dbReference type="SAM" id="MobiDB-lite"/>
    </source>
</evidence>
<feature type="domain" description="DUF4982" evidence="7">
    <location>
        <begin position="659"/>
        <end position="715"/>
    </location>
</feature>
<dbReference type="OrthoDB" id="7578670at2"/>
<reference evidence="9 10" key="1">
    <citation type="submission" date="2019-04" db="EMBL/GenBank/DDBJ databases">
        <title>Sphingomonas psychrotolerans sp. nov., isolated from soil in the Tianshan Mountains, Xinjiang, China.</title>
        <authorList>
            <person name="Luo Y."/>
            <person name="Sheng H."/>
        </authorList>
    </citation>
    <scope>NUCLEOTIDE SEQUENCE [LARGE SCALE GENOMIC DNA]</scope>
    <source>
        <strain evidence="9 10">KIS18-15</strain>
    </source>
</reference>
<dbReference type="PANTHER" id="PTHR42732">
    <property type="entry name" value="BETA-GALACTOSIDASE"/>
    <property type="match status" value="1"/>
</dbReference>
<evidence type="ECO:0000259" key="7">
    <source>
        <dbReference type="Pfam" id="PF16355"/>
    </source>
</evidence>
<dbReference type="SUPFAM" id="SSF49785">
    <property type="entry name" value="Galactose-binding domain-like"/>
    <property type="match status" value="2"/>
</dbReference>